<gene>
    <name evidence="9" type="primary">rapA</name>
    <name evidence="12" type="ORF">HNQ52_001810</name>
</gene>
<comment type="similarity">
    <text evidence="9">Belongs to the SNF2/RAD54 helicase family. RapA subfamily.</text>
</comment>
<dbReference type="AlphaFoldDB" id="A0A7W8G0Y1"/>
<evidence type="ECO:0000313" key="13">
    <source>
        <dbReference type="Proteomes" id="UP000521199"/>
    </source>
</evidence>
<dbReference type="InterPro" id="IPR000330">
    <property type="entry name" value="SNF2_N"/>
</dbReference>
<dbReference type="Pfam" id="PF18339">
    <property type="entry name" value="Tudor_1_RapA"/>
    <property type="match status" value="1"/>
</dbReference>
<organism evidence="12 13">
    <name type="scientific">Chiayiivirga flava</name>
    <dbReference type="NCBI Taxonomy" id="659595"/>
    <lineage>
        <taxon>Bacteria</taxon>
        <taxon>Pseudomonadati</taxon>
        <taxon>Pseudomonadota</taxon>
        <taxon>Gammaproteobacteria</taxon>
        <taxon>Lysobacterales</taxon>
        <taxon>Lysobacteraceae</taxon>
        <taxon>Chiayiivirga</taxon>
    </lineage>
</organism>
<dbReference type="InterPro" id="IPR040765">
    <property type="entry name" value="Tudor_1_RapA"/>
</dbReference>
<dbReference type="SUPFAM" id="SSF52540">
    <property type="entry name" value="P-loop containing nucleoside triphosphate hydrolases"/>
    <property type="match status" value="2"/>
</dbReference>
<dbReference type="CDD" id="cd18793">
    <property type="entry name" value="SF2_C_SNF"/>
    <property type="match status" value="1"/>
</dbReference>
<dbReference type="PROSITE" id="PS51192">
    <property type="entry name" value="HELICASE_ATP_BIND_1"/>
    <property type="match status" value="1"/>
</dbReference>
<keyword evidence="8 9" id="KW-0804">Transcription</keyword>
<feature type="short sequence motif" description="DEAH box" evidence="9">
    <location>
        <begin position="275"/>
        <end position="278"/>
    </location>
</feature>
<dbReference type="Pfam" id="PF12137">
    <property type="entry name" value="RapA_C"/>
    <property type="match status" value="1"/>
</dbReference>
<evidence type="ECO:0000256" key="5">
    <source>
        <dbReference type="ARBA" id="ARBA00023015"/>
    </source>
</evidence>
<dbReference type="Gene3D" id="3.40.50.300">
    <property type="entry name" value="P-loop containing nucleotide triphosphate hydrolases"/>
    <property type="match status" value="1"/>
</dbReference>
<keyword evidence="6 9" id="KW-0238">DNA-binding</keyword>
<evidence type="ECO:0000313" key="12">
    <source>
        <dbReference type="EMBL" id="MBB5208268.1"/>
    </source>
</evidence>
<keyword evidence="5 9" id="KW-0805">Transcription regulation</keyword>
<dbReference type="Gene3D" id="3.40.50.10810">
    <property type="entry name" value="Tandem AAA-ATPase domain"/>
    <property type="match status" value="1"/>
</dbReference>
<feature type="domain" description="Helicase C-terminal" evidence="11">
    <location>
        <begin position="470"/>
        <end position="639"/>
    </location>
</feature>
<dbReference type="InterPro" id="IPR014001">
    <property type="entry name" value="Helicase_ATP-bd"/>
</dbReference>
<dbReference type="EC" id="3.6.4.-" evidence="9"/>
<evidence type="ECO:0000256" key="7">
    <source>
        <dbReference type="ARBA" id="ARBA00023159"/>
    </source>
</evidence>
<dbReference type="InterPro" id="IPR022737">
    <property type="entry name" value="RapA_C"/>
</dbReference>
<dbReference type="InterPro" id="IPR049730">
    <property type="entry name" value="SNF2/RAD54-like_C"/>
</dbReference>
<feature type="binding site" evidence="9">
    <location>
        <begin position="170"/>
        <end position="177"/>
    </location>
    <ligand>
        <name>ATP</name>
        <dbReference type="ChEBI" id="CHEBI:30616"/>
    </ligand>
</feature>
<dbReference type="GO" id="GO:0016817">
    <property type="term" value="F:hydrolase activity, acting on acid anhydrides"/>
    <property type="evidence" value="ECO:0007669"/>
    <property type="project" value="InterPro"/>
</dbReference>
<dbReference type="NCBIfam" id="NF003426">
    <property type="entry name" value="PRK04914.1"/>
    <property type="match status" value="1"/>
</dbReference>
<keyword evidence="3 9" id="KW-0347">Helicase</keyword>
<dbReference type="PANTHER" id="PTHR45766">
    <property type="entry name" value="DNA ANNEALING HELICASE AND ENDONUCLEASE ZRANB3 FAMILY MEMBER"/>
    <property type="match status" value="1"/>
</dbReference>
<evidence type="ECO:0000256" key="9">
    <source>
        <dbReference type="HAMAP-Rule" id="MF_01821"/>
    </source>
</evidence>
<dbReference type="Gene3D" id="3.30.360.80">
    <property type="match status" value="1"/>
</dbReference>
<keyword evidence="13" id="KW-1185">Reference proteome</keyword>
<reference evidence="12 13" key="1">
    <citation type="submission" date="2020-08" db="EMBL/GenBank/DDBJ databases">
        <title>Genomic Encyclopedia of Type Strains, Phase IV (KMG-IV): sequencing the most valuable type-strain genomes for metagenomic binning, comparative biology and taxonomic classification.</title>
        <authorList>
            <person name="Goeker M."/>
        </authorList>
    </citation>
    <scope>NUCLEOTIDE SEQUENCE [LARGE SCALE GENOMIC DNA]</scope>
    <source>
        <strain evidence="12 13">DSM 24163</strain>
    </source>
</reference>
<dbReference type="Gene3D" id="6.10.140.1500">
    <property type="match status" value="1"/>
</dbReference>
<comment type="subunit">
    <text evidence="9">Interacts with the RNAP. Has a higher affinity for the core RNAP than for the holoenzyme. Its ATPase activity is stimulated by binding to RNAP.</text>
</comment>
<dbReference type="Gene3D" id="2.30.30.140">
    <property type="match status" value="1"/>
</dbReference>
<dbReference type="InterPro" id="IPR027417">
    <property type="entry name" value="P-loop_NTPase"/>
</dbReference>
<evidence type="ECO:0000256" key="2">
    <source>
        <dbReference type="ARBA" id="ARBA00022801"/>
    </source>
</evidence>
<dbReference type="InterPro" id="IPR038718">
    <property type="entry name" value="SNF2-like_sf"/>
</dbReference>
<protein>
    <recommendedName>
        <fullName evidence="9">RNA polymerase-associated protein RapA</fullName>
        <ecNumber evidence="9">3.6.4.-</ecNumber>
    </recommendedName>
    <alternativeName>
        <fullName evidence="9">ATP-dependent helicase HepA</fullName>
    </alternativeName>
</protein>
<dbReference type="Pfam" id="PF00176">
    <property type="entry name" value="SNF2-rel_dom"/>
    <property type="match status" value="1"/>
</dbReference>
<dbReference type="GO" id="GO:0006355">
    <property type="term" value="P:regulation of DNA-templated transcription"/>
    <property type="evidence" value="ECO:0007669"/>
    <property type="project" value="UniProtKB-UniRule"/>
</dbReference>
<dbReference type="CDD" id="cd18011">
    <property type="entry name" value="DEXDc_RapA"/>
    <property type="match status" value="1"/>
</dbReference>
<proteinExistence type="inferred from homology"/>
<dbReference type="Pfam" id="PF18337">
    <property type="entry name" value="Tudor_RapA"/>
    <property type="match status" value="1"/>
</dbReference>
<dbReference type="GO" id="GO:0005524">
    <property type="term" value="F:ATP binding"/>
    <property type="evidence" value="ECO:0007669"/>
    <property type="project" value="UniProtKB-UniRule"/>
</dbReference>
<accession>A0A7W8G0Y1</accession>
<dbReference type="Pfam" id="PF00271">
    <property type="entry name" value="Helicase_C"/>
    <property type="match status" value="1"/>
</dbReference>
<dbReference type="HAMAP" id="MF_01821">
    <property type="entry name" value="Helicase_RapA"/>
    <property type="match status" value="1"/>
</dbReference>
<dbReference type="SMART" id="SM00490">
    <property type="entry name" value="HELICc"/>
    <property type="match status" value="1"/>
</dbReference>
<dbReference type="GO" id="GO:0004386">
    <property type="term" value="F:helicase activity"/>
    <property type="evidence" value="ECO:0007669"/>
    <property type="project" value="UniProtKB-UniRule"/>
</dbReference>
<evidence type="ECO:0000256" key="8">
    <source>
        <dbReference type="ARBA" id="ARBA00023163"/>
    </source>
</evidence>
<feature type="domain" description="Helicase ATP-binding" evidence="10">
    <location>
        <begin position="157"/>
        <end position="329"/>
    </location>
</feature>
<comment type="function">
    <text evidence="9">Transcription regulator that activates transcription by stimulating RNA polymerase (RNAP) recycling in case of stress conditions such as supercoiled DNA or high salt concentrations. Probably acts by releasing the RNAP, when it is trapped or immobilized on tightly supercoiled DNA. Does not activate transcription on linear DNA. Probably not involved in DNA repair.</text>
</comment>
<dbReference type="PANTHER" id="PTHR45766:SF6">
    <property type="entry name" value="SWI_SNF-RELATED MATRIX-ASSOCIATED ACTIN-DEPENDENT REGULATOR OF CHROMATIN SUBFAMILY A-LIKE PROTEIN 1"/>
    <property type="match status" value="1"/>
</dbReference>
<dbReference type="InterPro" id="IPR001650">
    <property type="entry name" value="Helicase_C-like"/>
</dbReference>
<dbReference type="InterPro" id="IPR057342">
    <property type="entry name" value="DEXDc_RapA"/>
</dbReference>
<sequence length="951" mass="105371">MTPFVPGQRWFSTAEPELGLGTVLRLAGRSVQIVFTGSGVVRQYAMESAPMARAEFRIGDRIRAHGQEYEVEAIDASAGLLTYRSRDRAIAEGELDAEQPVSQADARLLGGRVDRNDQFDFRLELLRRRAGAQQHPGAGVQSARIDLIPHQLRAAETAGERRPPRLLLADEVGLGKTIEACLVIAQQLASARVARVLVLVPESLVHQWFVELLRRFNLRFAIFDEERCESIETAQPDANPFEDEQGVIAATSWLANDAKRRRQLLDAGWDLLVVDEAHHLAWSADAISPEYALVETLAAQIPGALLLTATPEQLGLGGHFARLRLLDPARYSDLRAFEAETHGFVALSGTVEKLLHGDPLLPHDIDTLAALLGPDADALPAHLARIESGNHAARDALIDMLIDRHGTGRVMIRNRRAAVGGFPQRVKHLARLDPVGDDPSRPGRLLTEFHADVGTPGHIEPEHDYTHDPRMDWLLGLLDEIAPAKLLLLCRSRAKVQALEEALRLRSGVAVARFHEDMNLLQRDRNAAYFAQVEDGARLLIASEIGAEGRNFQFAQHLALWDLPLDPDMLEQRIGRLDRIGQRGDVHIHAAALIDSAQELLLRWYDDGLDAFTQVCADGRELMRRFGGTLVALAQEDASSREPRVEQLLEDTRVAHAELSALIAGGRDRLLELASRRGAEQGLLRDALARDDRNATNDDFAWRLLEQFGVQHESLSPHIVLLDPEYLTIDAFEEFKSGPRQATTDRGTALARDDVLYLRDDHPLLLAAQDLLLSGETGNAAFLVDDNLPPRSVLLECVFVLECVAQKRLQVARYLPTLPIRCVIDTRLTSRPDFVPGARALQRSNDRPIDLVKYRKILAALLPPMLKRANQEAATESQQAIEQALAHADELLGHELARLEALARVNPAVHPEEIVALREEREALLAVLPTARPRLDALRLVASPDFLALRS</sequence>
<dbReference type="InterPro" id="IPR040766">
    <property type="entry name" value="Tudor_2_RapA"/>
</dbReference>
<dbReference type="RefSeq" id="WP_183960808.1">
    <property type="nucleotide sequence ID" value="NZ_JACHHP010000003.1"/>
</dbReference>
<keyword evidence="2 9" id="KW-0378">Hydrolase</keyword>
<evidence type="ECO:0000259" key="10">
    <source>
        <dbReference type="PROSITE" id="PS51192"/>
    </source>
</evidence>
<dbReference type="PROSITE" id="PS51194">
    <property type="entry name" value="HELICASE_CTER"/>
    <property type="match status" value="1"/>
</dbReference>
<keyword evidence="1 9" id="KW-0547">Nucleotide-binding</keyword>
<evidence type="ECO:0000259" key="11">
    <source>
        <dbReference type="PROSITE" id="PS51194"/>
    </source>
</evidence>
<dbReference type="GO" id="GO:0003677">
    <property type="term" value="F:DNA binding"/>
    <property type="evidence" value="ECO:0007669"/>
    <property type="project" value="UniProtKB-KW"/>
</dbReference>
<evidence type="ECO:0000256" key="6">
    <source>
        <dbReference type="ARBA" id="ARBA00023125"/>
    </source>
</evidence>
<dbReference type="SMART" id="SM00487">
    <property type="entry name" value="DEXDc"/>
    <property type="match status" value="1"/>
</dbReference>
<evidence type="ECO:0000256" key="4">
    <source>
        <dbReference type="ARBA" id="ARBA00022840"/>
    </source>
</evidence>
<keyword evidence="7 9" id="KW-0010">Activator</keyword>
<evidence type="ECO:0000256" key="3">
    <source>
        <dbReference type="ARBA" id="ARBA00022806"/>
    </source>
</evidence>
<evidence type="ECO:0000256" key="1">
    <source>
        <dbReference type="ARBA" id="ARBA00022741"/>
    </source>
</evidence>
<name>A0A7W8G0Y1_9GAMM</name>
<dbReference type="Proteomes" id="UP000521199">
    <property type="component" value="Unassembled WGS sequence"/>
</dbReference>
<comment type="caution">
    <text evidence="12">The sequence shown here is derived from an EMBL/GenBank/DDBJ whole genome shotgun (WGS) entry which is preliminary data.</text>
</comment>
<dbReference type="EMBL" id="JACHHP010000003">
    <property type="protein sequence ID" value="MBB5208268.1"/>
    <property type="molecule type" value="Genomic_DNA"/>
</dbReference>
<dbReference type="InterPro" id="IPR023949">
    <property type="entry name" value="Helicase_RapA"/>
</dbReference>
<keyword evidence="4 9" id="KW-0067">ATP-binding</keyword>